<comment type="caution">
    <text evidence="1">The sequence shown here is derived from an EMBL/GenBank/DDBJ whole genome shotgun (WGS) entry which is preliminary data.</text>
</comment>
<keyword evidence="2" id="KW-1185">Reference proteome</keyword>
<sequence>MARSGTKARRLVVDGETFLWSLSHTHRALGDGQYEDCCETLVLRLFTARGRLRIVFRAGPGRLVPDGYLMPSGAVGTALGTTLNLHEPGTARALLDAALARGWRPDHPSGEEMDGWTLFDAVAARRGPASPGR</sequence>
<protein>
    <submittedName>
        <fullName evidence="1">Uncharacterized protein</fullName>
    </submittedName>
</protein>
<dbReference type="OrthoDB" id="4547174at2"/>
<dbReference type="RefSeq" id="WP_119104545.1">
    <property type="nucleotide sequence ID" value="NZ_QXMJ01000183.1"/>
</dbReference>
<dbReference type="AlphaFoldDB" id="A0A505DB08"/>
<evidence type="ECO:0000313" key="2">
    <source>
        <dbReference type="Proteomes" id="UP000317378"/>
    </source>
</evidence>
<dbReference type="Proteomes" id="UP000317378">
    <property type="component" value="Unassembled WGS sequence"/>
</dbReference>
<name>A0A505DB08_9ACTN</name>
<reference evidence="1 2" key="1">
    <citation type="submission" date="2019-06" db="EMBL/GenBank/DDBJ databases">
        <title>Streptomyces sporangiiformans sp. nov., a novel actinomycete isolated from soil in Mount Song.</title>
        <authorList>
            <person name="Han L."/>
        </authorList>
    </citation>
    <scope>NUCLEOTIDE SEQUENCE [LARGE SCALE GENOMIC DNA]</scope>
    <source>
        <strain evidence="1 2">NEAU-SSA 1</strain>
    </source>
</reference>
<proteinExistence type="predicted"/>
<accession>A0A505DB08</accession>
<evidence type="ECO:0000313" key="1">
    <source>
        <dbReference type="EMBL" id="TPQ17808.1"/>
    </source>
</evidence>
<gene>
    <name evidence="1" type="ORF">FGD71_034670</name>
</gene>
<organism evidence="1 2">
    <name type="scientific">Streptomyces sporangiiformans</name>
    <dbReference type="NCBI Taxonomy" id="2315329"/>
    <lineage>
        <taxon>Bacteria</taxon>
        <taxon>Bacillati</taxon>
        <taxon>Actinomycetota</taxon>
        <taxon>Actinomycetes</taxon>
        <taxon>Kitasatosporales</taxon>
        <taxon>Streptomycetaceae</taxon>
        <taxon>Streptomyces</taxon>
    </lineage>
</organism>
<dbReference type="EMBL" id="VCHX02000183">
    <property type="protein sequence ID" value="TPQ17808.1"/>
    <property type="molecule type" value="Genomic_DNA"/>
</dbReference>